<evidence type="ECO:0000256" key="5">
    <source>
        <dbReference type="ARBA" id="ARBA00022842"/>
    </source>
</evidence>
<evidence type="ECO:0000256" key="2">
    <source>
        <dbReference type="ARBA" id="ARBA00013081"/>
    </source>
</evidence>
<feature type="domain" description="FCP1 homology" evidence="10">
    <location>
        <begin position="169"/>
        <end position="327"/>
    </location>
</feature>
<evidence type="ECO:0000259" key="10">
    <source>
        <dbReference type="PROSITE" id="PS50969"/>
    </source>
</evidence>
<dbReference type="EC" id="3.1.3.16" evidence="2"/>
<feature type="compositionally biased region" description="Polar residues" evidence="9">
    <location>
        <begin position="133"/>
        <end position="154"/>
    </location>
</feature>
<dbReference type="Pfam" id="PF03031">
    <property type="entry name" value="NIF"/>
    <property type="match status" value="1"/>
</dbReference>
<comment type="caution">
    <text evidence="11">The sequence shown here is derived from an EMBL/GenBank/DDBJ whole genome shotgun (WGS) entry which is preliminary data.</text>
</comment>
<gene>
    <name evidence="11" type="ORF">P43SY_000245</name>
</gene>
<evidence type="ECO:0000256" key="3">
    <source>
        <dbReference type="ARBA" id="ARBA00022723"/>
    </source>
</evidence>
<keyword evidence="5" id="KW-0460">Magnesium</keyword>
<keyword evidence="4" id="KW-0378">Hydrolase</keyword>
<dbReference type="FunFam" id="3.40.50.1000:FF:000192">
    <property type="entry name" value="CTD small phosphatase-like protein"/>
    <property type="match status" value="1"/>
</dbReference>
<reference evidence="11" key="1">
    <citation type="submission" date="2021-12" db="EMBL/GenBank/DDBJ databases">
        <title>Prjna785345.</title>
        <authorList>
            <person name="Rujirawat T."/>
            <person name="Krajaejun T."/>
        </authorList>
    </citation>
    <scope>NUCLEOTIDE SEQUENCE</scope>
    <source>
        <strain evidence="11">Pi057C3</strain>
    </source>
</reference>
<keyword evidence="12" id="KW-1185">Reference proteome</keyword>
<dbReference type="CDD" id="cd07521">
    <property type="entry name" value="HAD_FCP1-like"/>
    <property type="match status" value="1"/>
</dbReference>
<keyword evidence="3" id="KW-0479">Metal-binding</keyword>
<feature type="region of interest" description="Disordered" evidence="9">
    <location>
        <begin position="35"/>
        <end position="54"/>
    </location>
</feature>
<dbReference type="GO" id="GO:0046872">
    <property type="term" value="F:metal ion binding"/>
    <property type="evidence" value="ECO:0007669"/>
    <property type="project" value="UniProtKB-KW"/>
</dbReference>
<dbReference type="Gene3D" id="3.40.50.1000">
    <property type="entry name" value="HAD superfamily/HAD-like"/>
    <property type="match status" value="1"/>
</dbReference>
<comment type="cofactor">
    <cofactor evidence="1">
        <name>Mg(2+)</name>
        <dbReference type="ChEBI" id="CHEBI:18420"/>
    </cofactor>
</comment>
<name>A0AAD5LPW7_PYTIN</name>
<sequence length="344" mass="38056">MMPVTRSKAQAAATNKADGSTQNKSGGLFQTVVFSRKNTSGGPPADLASPGKKHLADLNVPNPLASIVHQTDRNGKQNAIVTSGRGGTTRRLQRDDHDGPNGGSFRNLFANIWSALGISEQQGQQGQPGANALVQTKPSPVKGSQKSTQSSSRQVVELRKSVIPPQYPQDAGKKCLVLDLDETLVHSSFRPTQNPDYIIPVDIDGTVHQVYVCKRPGVDEFLIEMAKHYEIVVYTASLSKYADPLLDRLDPENVIRHRLFREHCVQYEGNYVKDLSLLDREIAHTIIIDNSPMSYLFHPRNAIGCSSFIDDMNDRELDSIARFLTNIRSVDDVRAHLHSWDASY</sequence>
<organism evidence="11 12">
    <name type="scientific">Pythium insidiosum</name>
    <name type="common">Pythiosis disease agent</name>
    <dbReference type="NCBI Taxonomy" id="114742"/>
    <lineage>
        <taxon>Eukaryota</taxon>
        <taxon>Sar</taxon>
        <taxon>Stramenopiles</taxon>
        <taxon>Oomycota</taxon>
        <taxon>Peronosporomycetes</taxon>
        <taxon>Pythiales</taxon>
        <taxon>Pythiaceae</taxon>
        <taxon>Pythium</taxon>
    </lineage>
</organism>
<accession>A0AAD5LPW7</accession>
<evidence type="ECO:0000256" key="6">
    <source>
        <dbReference type="ARBA" id="ARBA00022912"/>
    </source>
</evidence>
<keyword evidence="6" id="KW-0904">Protein phosphatase</keyword>
<comment type="catalytic activity">
    <reaction evidence="8">
        <text>O-phospho-L-threonyl-[protein] + H2O = L-threonyl-[protein] + phosphate</text>
        <dbReference type="Rhea" id="RHEA:47004"/>
        <dbReference type="Rhea" id="RHEA-COMP:11060"/>
        <dbReference type="Rhea" id="RHEA-COMP:11605"/>
        <dbReference type="ChEBI" id="CHEBI:15377"/>
        <dbReference type="ChEBI" id="CHEBI:30013"/>
        <dbReference type="ChEBI" id="CHEBI:43474"/>
        <dbReference type="ChEBI" id="CHEBI:61977"/>
        <dbReference type="EC" id="3.1.3.16"/>
    </reaction>
</comment>
<evidence type="ECO:0000256" key="8">
    <source>
        <dbReference type="ARBA" id="ARBA00048336"/>
    </source>
</evidence>
<evidence type="ECO:0000256" key="1">
    <source>
        <dbReference type="ARBA" id="ARBA00001946"/>
    </source>
</evidence>
<feature type="region of interest" description="Disordered" evidence="9">
    <location>
        <begin position="68"/>
        <end position="103"/>
    </location>
</feature>
<protein>
    <recommendedName>
        <fullName evidence="2">protein-serine/threonine phosphatase</fullName>
        <ecNumber evidence="2">3.1.3.16</ecNumber>
    </recommendedName>
</protein>
<dbReference type="InterPro" id="IPR011948">
    <property type="entry name" value="Dullard_phosphatase"/>
</dbReference>
<dbReference type="EMBL" id="JAKCXM010000046">
    <property type="protein sequence ID" value="KAJ0405366.1"/>
    <property type="molecule type" value="Genomic_DNA"/>
</dbReference>
<evidence type="ECO:0000256" key="4">
    <source>
        <dbReference type="ARBA" id="ARBA00022801"/>
    </source>
</evidence>
<proteinExistence type="predicted"/>
<evidence type="ECO:0000313" key="12">
    <source>
        <dbReference type="Proteomes" id="UP001209570"/>
    </source>
</evidence>
<evidence type="ECO:0000256" key="9">
    <source>
        <dbReference type="SAM" id="MobiDB-lite"/>
    </source>
</evidence>
<comment type="catalytic activity">
    <reaction evidence="7">
        <text>O-phospho-L-seryl-[protein] + H2O = L-seryl-[protein] + phosphate</text>
        <dbReference type="Rhea" id="RHEA:20629"/>
        <dbReference type="Rhea" id="RHEA-COMP:9863"/>
        <dbReference type="Rhea" id="RHEA-COMP:11604"/>
        <dbReference type="ChEBI" id="CHEBI:15377"/>
        <dbReference type="ChEBI" id="CHEBI:29999"/>
        <dbReference type="ChEBI" id="CHEBI:43474"/>
        <dbReference type="ChEBI" id="CHEBI:83421"/>
        <dbReference type="EC" id="3.1.3.16"/>
    </reaction>
</comment>
<dbReference type="Proteomes" id="UP001209570">
    <property type="component" value="Unassembled WGS sequence"/>
</dbReference>
<dbReference type="SMART" id="SM00577">
    <property type="entry name" value="CPDc"/>
    <property type="match status" value="1"/>
</dbReference>
<dbReference type="InterPro" id="IPR036412">
    <property type="entry name" value="HAD-like_sf"/>
</dbReference>
<feature type="region of interest" description="Disordered" evidence="9">
    <location>
        <begin position="120"/>
        <end position="156"/>
    </location>
</feature>
<dbReference type="NCBIfam" id="TIGR02251">
    <property type="entry name" value="HIF-SF_euk"/>
    <property type="match status" value="1"/>
</dbReference>
<dbReference type="PROSITE" id="PS50969">
    <property type="entry name" value="FCP1"/>
    <property type="match status" value="1"/>
</dbReference>
<dbReference type="PANTHER" id="PTHR12210">
    <property type="entry name" value="DULLARD PROTEIN PHOSPHATASE"/>
    <property type="match status" value="1"/>
</dbReference>
<dbReference type="SUPFAM" id="SSF56784">
    <property type="entry name" value="HAD-like"/>
    <property type="match status" value="1"/>
</dbReference>
<dbReference type="GO" id="GO:0004722">
    <property type="term" value="F:protein serine/threonine phosphatase activity"/>
    <property type="evidence" value="ECO:0007669"/>
    <property type="project" value="UniProtKB-EC"/>
</dbReference>
<feature type="region of interest" description="Disordered" evidence="9">
    <location>
        <begin position="1"/>
        <end position="25"/>
    </location>
</feature>
<evidence type="ECO:0000256" key="7">
    <source>
        <dbReference type="ARBA" id="ARBA00047761"/>
    </source>
</evidence>
<dbReference type="InterPro" id="IPR050365">
    <property type="entry name" value="TIM50"/>
</dbReference>
<dbReference type="InterPro" id="IPR023214">
    <property type="entry name" value="HAD_sf"/>
</dbReference>
<evidence type="ECO:0000313" key="11">
    <source>
        <dbReference type="EMBL" id="KAJ0405366.1"/>
    </source>
</evidence>
<dbReference type="AlphaFoldDB" id="A0AAD5LPW7"/>
<dbReference type="InterPro" id="IPR004274">
    <property type="entry name" value="FCP1_dom"/>
</dbReference>